<accession>A0A7R8CI66</accession>
<feature type="region of interest" description="Disordered" evidence="1">
    <location>
        <begin position="834"/>
        <end position="860"/>
    </location>
</feature>
<evidence type="ECO:0000313" key="2">
    <source>
        <dbReference type="EMBL" id="CAF2824405.1"/>
    </source>
</evidence>
<feature type="compositionally biased region" description="Basic and acidic residues" evidence="1">
    <location>
        <begin position="187"/>
        <end position="199"/>
    </location>
</feature>
<reference evidence="2" key="1">
    <citation type="submission" date="2021-02" db="EMBL/GenBank/DDBJ databases">
        <authorList>
            <person name="Bekaert M."/>
        </authorList>
    </citation>
    <scope>NUCLEOTIDE SEQUENCE</scope>
    <source>
        <strain evidence="2">IoA-00</strain>
    </source>
</reference>
<evidence type="ECO:0000256" key="1">
    <source>
        <dbReference type="SAM" id="MobiDB-lite"/>
    </source>
</evidence>
<dbReference type="Proteomes" id="UP000675881">
    <property type="component" value="Chromosome 13"/>
</dbReference>
<feature type="compositionally biased region" description="Basic and acidic residues" evidence="1">
    <location>
        <begin position="211"/>
        <end position="221"/>
    </location>
</feature>
<dbReference type="OrthoDB" id="2186602at2759"/>
<organism evidence="2 3">
    <name type="scientific">Lepeophtheirus salmonis</name>
    <name type="common">Salmon louse</name>
    <name type="synonym">Caligus salmonis</name>
    <dbReference type="NCBI Taxonomy" id="72036"/>
    <lineage>
        <taxon>Eukaryota</taxon>
        <taxon>Metazoa</taxon>
        <taxon>Ecdysozoa</taxon>
        <taxon>Arthropoda</taxon>
        <taxon>Crustacea</taxon>
        <taxon>Multicrustacea</taxon>
        <taxon>Hexanauplia</taxon>
        <taxon>Copepoda</taxon>
        <taxon>Siphonostomatoida</taxon>
        <taxon>Caligidae</taxon>
        <taxon>Lepeophtheirus</taxon>
    </lineage>
</organism>
<name>A0A7R8CI66_LEPSM</name>
<feature type="compositionally biased region" description="Basic and acidic residues" evidence="1">
    <location>
        <begin position="147"/>
        <end position="174"/>
    </location>
</feature>
<keyword evidence="3" id="KW-1185">Reference proteome</keyword>
<protein>
    <submittedName>
        <fullName evidence="2">(salmon louse) hypothetical protein</fullName>
    </submittedName>
</protein>
<feature type="compositionally biased region" description="Polar residues" evidence="1">
    <location>
        <begin position="200"/>
        <end position="210"/>
    </location>
</feature>
<feature type="compositionally biased region" description="Polar residues" evidence="1">
    <location>
        <begin position="834"/>
        <end position="851"/>
    </location>
</feature>
<dbReference type="AlphaFoldDB" id="A0A7R8CI66"/>
<gene>
    <name evidence="2" type="ORF">LSAA_3783</name>
</gene>
<proteinExistence type="predicted"/>
<sequence>MLSTSSLILRNGERIPRGALEKNTVSKYIEIGDAIDCRAFRNMDMNKFVYVEEEKGEEKVKIRPDWCADKAFVISSSSRFKKVDSEGDSLTLAPDAEDMDIMFGDNDINKVDDLRAVLQCRKIEKSKNNRSSNEEYFKTPSSLSTRRSREEITPKDTDRNLSSRRSIKSEDRSRSSTSTRNDRVKKRYESKDEYSKDRSCSINSSNSKTNMNRDMRNERKSSTPIFRAELVGIKKPGRNKDIVIGGIMEIIDDSRYCGKKAVFSNNSLYVFGHPLGRADLSYYLKKGDEFNVEINDMEGSLTIKRGWYNGGNFCSFEEEMSLPARVPSKCYDFRSWLKDREISFDDFTDWILGKTKVKPYFPFPSPCFTGIIEYIVKEESLFGDGGIVRITSEGAYRDKYVVFEKSDFYIGGGEQMSTADKKRYKYMTKDKDIPLCGQLCFVGSIIPKDTYALPAESEELITYLNNIGLSIQEFTLMKNQGDESTLIKNLTAHLSMEDNNKVMFALSLTIRALNISSITDTKANDLLQTAEDISNAVWLSKIFTHVLINKMQTKMRQKILNKFGSLIGSTFKEQEKQIASYDSPIVVDYENGVKKSENIVELMKKVEKEIENTSKKPQSGFINSSKAPKRDMKKILESYATSTVPPKVDSLEMNKLSPLKLLYLYIERNKTIALRNNMLYFGDIGLPLGTKTNFSMFQSRSNAPKKTADREKCNYVSSEDRRVVLDYFSGRCLKPSNLVDIPEEELNSSLFNPPAGNDMDHSQTPPAKKLKLNPSLPFISHPSSSNYNTPIISTSTGAVVPNITTSGKLLSPKEIKTSAPSVWKTGQSDVSPFSSLFQSTNPEPSYGQQRQSFSFSAPSMSSLPDMGSGASFGSSMSFSGSDLQYQDKFSPKSKVEEYNGLSESVIKEALLSKEDLYSLSVVLQGSKEEVPQSRFMLSNSQV</sequence>
<evidence type="ECO:0000313" key="3">
    <source>
        <dbReference type="Proteomes" id="UP000675881"/>
    </source>
</evidence>
<dbReference type="EMBL" id="HG994592">
    <property type="protein sequence ID" value="CAF2824405.1"/>
    <property type="molecule type" value="Genomic_DNA"/>
</dbReference>
<feature type="region of interest" description="Disordered" evidence="1">
    <location>
        <begin position="129"/>
        <end position="221"/>
    </location>
</feature>